<dbReference type="InterPro" id="IPR006016">
    <property type="entry name" value="UspA"/>
</dbReference>
<dbReference type="Proteomes" id="UP000070107">
    <property type="component" value="Unassembled WGS sequence"/>
</dbReference>
<gene>
    <name evidence="3" type="ORF">ATN84_16825</name>
</gene>
<dbReference type="Pfam" id="PF00582">
    <property type="entry name" value="Usp"/>
    <property type="match status" value="1"/>
</dbReference>
<evidence type="ECO:0000313" key="3">
    <source>
        <dbReference type="EMBL" id="KXF75654.1"/>
    </source>
</evidence>
<dbReference type="STRING" id="1494590.ATN84_16825"/>
<evidence type="ECO:0000259" key="2">
    <source>
        <dbReference type="Pfam" id="PF00582"/>
    </source>
</evidence>
<protein>
    <submittedName>
        <fullName evidence="3">Universal stress protein UspA</fullName>
    </submittedName>
</protein>
<proteinExistence type="inferred from homology"/>
<dbReference type="PANTHER" id="PTHR46268:SF15">
    <property type="entry name" value="UNIVERSAL STRESS PROTEIN HP_0031"/>
    <property type="match status" value="1"/>
</dbReference>
<comment type="caution">
    <text evidence="3">The sequence shown here is derived from an EMBL/GenBank/DDBJ whole genome shotgun (WGS) entry which is preliminary data.</text>
</comment>
<evidence type="ECO:0000256" key="1">
    <source>
        <dbReference type="ARBA" id="ARBA00008791"/>
    </source>
</evidence>
<accession>A0A135HR42</accession>
<keyword evidence="4" id="KW-1185">Reference proteome</keyword>
<dbReference type="OrthoDB" id="9804721at2"/>
<dbReference type="AlphaFoldDB" id="A0A135HR42"/>
<dbReference type="EMBL" id="LNTU01000037">
    <property type="protein sequence ID" value="KXF75654.1"/>
    <property type="molecule type" value="Genomic_DNA"/>
</dbReference>
<name>A0A135HR42_9HYPH</name>
<sequence length="273" mass="29365">MVFNTIMVQLDIDAPATPPLTFAQGLANRFRADLIALAAAQAHVVIPGDDSGVVAVELLRLRTAEIEQRLEELQKEFLTVTGNGENIFWRGELGDPTHFLAMNGRAADLIVTATAAPENRGNHSRMVNAGELILSAGRPVLFAADNLAPLSADKVLVAWKDTREARRAVVDAMPFLAGASEVLVATVVENDWQLAREGAEDVVRFLTKHGVKARSNVREDDQGAEALIGLAHDIGADLIVAGGYGRSRVSEWIFGGMTDSLLKDGSLHRLLSN</sequence>
<dbReference type="Gene3D" id="3.40.50.12370">
    <property type="match status" value="1"/>
</dbReference>
<feature type="domain" description="UspA" evidence="2">
    <location>
        <begin position="182"/>
        <end position="263"/>
    </location>
</feature>
<evidence type="ECO:0000313" key="4">
    <source>
        <dbReference type="Proteomes" id="UP000070107"/>
    </source>
</evidence>
<dbReference type="SUPFAM" id="SSF52402">
    <property type="entry name" value="Adenine nucleotide alpha hydrolases-like"/>
    <property type="match status" value="2"/>
</dbReference>
<organism evidence="3 4">
    <name type="scientific">Paramesorhizobium deserti</name>
    <dbReference type="NCBI Taxonomy" id="1494590"/>
    <lineage>
        <taxon>Bacteria</taxon>
        <taxon>Pseudomonadati</taxon>
        <taxon>Pseudomonadota</taxon>
        <taxon>Alphaproteobacteria</taxon>
        <taxon>Hyphomicrobiales</taxon>
        <taxon>Phyllobacteriaceae</taxon>
        <taxon>Paramesorhizobium</taxon>
    </lineage>
</organism>
<dbReference type="PANTHER" id="PTHR46268">
    <property type="entry name" value="STRESS RESPONSE PROTEIN NHAX"/>
    <property type="match status" value="1"/>
</dbReference>
<dbReference type="RefSeq" id="WP_068883770.1">
    <property type="nucleotide sequence ID" value="NZ_LNTU01000037.1"/>
</dbReference>
<dbReference type="CDD" id="cd00293">
    <property type="entry name" value="USP-like"/>
    <property type="match status" value="1"/>
</dbReference>
<comment type="similarity">
    <text evidence="1">Belongs to the universal stress protein A family.</text>
</comment>
<reference evidence="3 4" key="1">
    <citation type="submission" date="2015-11" db="EMBL/GenBank/DDBJ databases">
        <title>Draft genome sequence of Paramesorhizobium deserti A-3-E, a strain highly resistant to diverse beta-lactam antibiotics.</title>
        <authorList>
            <person name="Lv R."/>
            <person name="Yang X."/>
            <person name="Fang N."/>
            <person name="Guo J."/>
            <person name="Luo X."/>
            <person name="Peng F."/>
            <person name="Yang R."/>
            <person name="Cui Y."/>
            <person name="Fang C."/>
            <person name="Song Y."/>
        </authorList>
    </citation>
    <scope>NUCLEOTIDE SEQUENCE [LARGE SCALE GENOMIC DNA]</scope>
    <source>
        <strain evidence="3 4">A-3-E</strain>
    </source>
</reference>